<dbReference type="Proteomes" id="UP000027920">
    <property type="component" value="Unassembled WGS sequence"/>
</dbReference>
<evidence type="ECO:0000313" key="3">
    <source>
        <dbReference type="Proteomes" id="UP000027920"/>
    </source>
</evidence>
<dbReference type="RefSeq" id="XP_013260617.1">
    <property type="nucleotide sequence ID" value="XM_013405163.1"/>
</dbReference>
<keyword evidence="3" id="KW-1185">Reference proteome</keyword>
<sequence length="993" mass="111888">MPSFSKIFIDDPELEPEILHDRKWPRLLMKPTGEILSVGMAKRIMRYFNEGLSCEEVPLKFREEWNREICPDTAEAVLDMDFDTTELPVPEGEHVVFPEEPAIDHPEFVRGTVIPSGIYYEIINLRDNTPAFVEKYLSTRWGFELEEDMIIEIWNEWIDALPTNEDGVPVVPVGDVRPAPPGRRLAELGTEIIEAQDRRSSFSVPPPLYSPRPTWGNVTFKHPHEVGDFGGQLAPYYSPGDTPNPPEYSPGLPPPIYGNVPSYLDFSSGLPSPVCENVEAVGESSHIDVSMADFPPVQESPASPAVPGPRQLMVSDRKPPGWLGCDETVSSVFNKQDIIEYLNDQYRLDPADIPSVIYPYGPHEPVHLASRAIHETPSRIRRIISEARHRRMQEIDIESGVDFANATPWEIINSSMAGTVRGLFELLQPDVTTRVSYFDNLSPSANAIGLVNHLGRAKGLNVMGIHDESSDLTAGILKLFYKLTDPSVTMTLMSFSTANHRYTFASLFDFLAEVNERKNRISDMFAGFANYHRAPSSTLDIDVDMVDGLVNHPHIPRSVPNVAPQPSPNPGTDFHLTIQAPVRRSDEPVQYLNAMFSSRRVQSANSEASDDLHAHRIARHTRILYRLQDWLSQLAEIPENLTEANLIADRLVQYAAEIDRCRESSDAQPQLWRLGFELENLQSDLEITTFADMIMLDPDGLPQHGAFYSEWQAQWVRSFQADIEELHAEFYCLTYGALRVRTLPAQDSETRVITHSDIRRDLLPLMMEFEYMEHSPEWPFLREQLWRAASGQGVVLEELLVELRYKETITPEERHVANHEGLEEDEIYEGSNEETEDDDDSDDDGARRSVAPRHSAFTTAVQDLPDPPEDDNTDQPPVRAMDMGALRRITYSLAVDEAAAARRSNRCRTWQSPDPSTDADGDSDLTDASGSETSDSNSGVRTAHSAESGEERLYIQPPRRRPDLRDLDMFGDDSSWEESDGDSDAHSDVEMLV</sequence>
<dbReference type="STRING" id="1182545.A0A072PE19"/>
<dbReference type="GeneID" id="25280870"/>
<dbReference type="EMBL" id="AMGV01000004">
    <property type="protein sequence ID" value="KEF58027.1"/>
    <property type="molecule type" value="Genomic_DNA"/>
</dbReference>
<protein>
    <submittedName>
        <fullName evidence="2">Uncharacterized protein</fullName>
    </submittedName>
</protein>
<evidence type="ECO:0000256" key="1">
    <source>
        <dbReference type="SAM" id="MobiDB-lite"/>
    </source>
</evidence>
<feature type="compositionally biased region" description="Acidic residues" evidence="1">
    <location>
        <begin position="822"/>
        <end position="843"/>
    </location>
</feature>
<reference evidence="2 3" key="1">
    <citation type="submission" date="2013-03" db="EMBL/GenBank/DDBJ databases">
        <title>The Genome Sequence of Exophiala aquamarina CBS 119918.</title>
        <authorList>
            <consortium name="The Broad Institute Genomics Platform"/>
            <person name="Cuomo C."/>
            <person name="de Hoog S."/>
            <person name="Gorbushina A."/>
            <person name="Walker B."/>
            <person name="Young S.K."/>
            <person name="Zeng Q."/>
            <person name="Gargeya S."/>
            <person name="Fitzgerald M."/>
            <person name="Haas B."/>
            <person name="Abouelleil A."/>
            <person name="Allen A.W."/>
            <person name="Alvarado L."/>
            <person name="Arachchi H.M."/>
            <person name="Berlin A.M."/>
            <person name="Chapman S.B."/>
            <person name="Gainer-Dewar J."/>
            <person name="Goldberg J."/>
            <person name="Griggs A."/>
            <person name="Gujja S."/>
            <person name="Hansen M."/>
            <person name="Howarth C."/>
            <person name="Imamovic A."/>
            <person name="Ireland A."/>
            <person name="Larimer J."/>
            <person name="McCowan C."/>
            <person name="Murphy C."/>
            <person name="Pearson M."/>
            <person name="Poon T.W."/>
            <person name="Priest M."/>
            <person name="Roberts A."/>
            <person name="Saif S."/>
            <person name="Shea T."/>
            <person name="Sisk P."/>
            <person name="Sykes S."/>
            <person name="Wortman J."/>
            <person name="Nusbaum C."/>
            <person name="Birren B."/>
        </authorList>
    </citation>
    <scope>NUCLEOTIDE SEQUENCE [LARGE SCALE GENOMIC DNA]</scope>
    <source>
        <strain evidence="2 3">CBS 119918</strain>
    </source>
</reference>
<dbReference type="OrthoDB" id="4120896at2759"/>
<dbReference type="AlphaFoldDB" id="A0A072PE19"/>
<feature type="compositionally biased region" description="Basic and acidic residues" evidence="1">
    <location>
        <begin position="983"/>
        <end position="993"/>
    </location>
</feature>
<organism evidence="2 3">
    <name type="scientific">Exophiala aquamarina CBS 119918</name>
    <dbReference type="NCBI Taxonomy" id="1182545"/>
    <lineage>
        <taxon>Eukaryota</taxon>
        <taxon>Fungi</taxon>
        <taxon>Dikarya</taxon>
        <taxon>Ascomycota</taxon>
        <taxon>Pezizomycotina</taxon>
        <taxon>Eurotiomycetes</taxon>
        <taxon>Chaetothyriomycetidae</taxon>
        <taxon>Chaetothyriales</taxon>
        <taxon>Herpotrichiellaceae</taxon>
        <taxon>Exophiala</taxon>
    </lineage>
</organism>
<gene>
    <name evidence="2" type="ORF">A1O9_05950</name>
</gene>
<name>A0A072PE19_9EURO</name>
<feature type="compositionally biased region" description="Acidic residues" evidence="1">
    <location>
        <begin position="969"/>
        <end position="982"/>
    </location>
</feature>
<comment type="caution">
    <text evidence="2">The sequence shown here is derived from an EMBL/GenBank/DDBJ whole genome shotgun (WGS) entry which is preliminary data.</text>
</comment>
<dbReference type="VEuPathDB" id="FungiDB:A1O9_05950"/>
<feature type="compositionally biased region" description="Polar residues" evidence="1">
    <location>
        <begin position="926"/>
        <end position="940"/>
    </location>
</feature>
<feature type="region of interest" description="Disordered" evidence="1">
    <location>
        <begin position="903"/>
        <end position="993"/>
    </location>
</feature>
<dbReference type="HOGENOM" id="CLU_301107_0_0_1"/>
<feature type="region of interest" description="Disordered" evidence="1">
    <location>
        <begin position="814"/>
        <end position="878"/>
    </location>
</feature>
<accession>A0A072PE19</accession>
<evidence type="ECO:0000313" key="2">
    <source>
        <dbReference type="EMBL" id="KEF58027.1"/>
    </source>
</evidence>
<proteinExistence type="predicted"/>